<dbReference type="InterPro" id="IPR029501">
    <property type="entry name" value="EndoU_bac"/>
</dbReference>
<accession>A0A847J6J7</accession>
<dbReference type="Pfam" id="PF14436">
    <property type="entry name" value="EndoU_bacteria"/>
    <property type="match status" value="1"/>
</dbReference>
<dbReference type="EMBL" id="JAAYVO010000134">
    <property type="protein sequence ID" value="NLH36272.1"/>
    <property type="molecule type" value="Genomic_DNA"/>
</dbReference>
<dbReference type="InterPro" id="IPR006829">
    <property type="entry name" value="LXG_dom"/>
</dbReference>
<sequence length="527" mass="57602">MVIYNSGDSQNLISALETNLSGAQQIFDRLSKGSQHLIGVLDSGTLSGAAYNAGKNLFVAYINPMLQKLNQAISDIQGDLRAYKSADSAVSRYGTHLDSDQIEHLLRLTNHMIQLLEDKIRADKDFINNFLSGGFEKVGGALAELPQLYEQLDNLKEIKATRENELRALEEFKYSTNSLFKDSAKAFDSAMKGVAIINQSSASADGTITFPAGADMSWLKKLSNEKFSSSLLGSKSKADKVEIKWSVMNGMGESFPTVYVNGKIDKEKTKNLRLAIAKVGWANLKDLAPELIAELVGVNDVKTLLDSDASFSKQSLSFLSLLLTYFPVKKAVNLYKAMETARMLEKGGDLALDLAKISKTFGITEKEAKVLSEMWEAERIANKLDDIPIGSNAANHLKNVEGVTKRGISGGHNANAFLGSLDDVGGRIVSETPHSSIPGIKNIEYEIPLKGVDGKPMVPPKYRVSDYPKTVYDPNIISDKQIYEWGQEAMQNGTVEGNQITGTASNGLKYVGHIRDGQITDFFPIIN</sequence>
<evidence type="ECO:0000313" key="3">
    <source>
        <dbReference type="EMBL" id="NLH36272.1"/>
    </source>
</evidence>
<dbReference type="GO" id="GO:0004519">
    <property type="term" value="F:endonuclease activity"/>
    <property type="evidence" value="ECO:0007669"/>
    <property type="project" value="InterPro"/>
</dbReference>
<evidence type="ECO:0000313" key="4">
    <source>
        <dbReference type="Proteomes" id="UP000559962"/>
    </source>
</evidence>
<comment type="similarity">
    <text evidence="1">In the N-terminal section; belongs to the LXG family.</text>
</comment>
<protein>
    <recommendedName>
        <fullName evidence="2">LXG domain-containing protein</fullName>
    </recommendedName>
</protein>
<dbReference type="Proteomes" id="UP000559962">
    <property type="component" value="Unassembled WGS sequence"/>
</dbReference>
<gene>
    <name evidence="3" type="ORF">GX453_09705</name>
</gene>
<feature type="domain" description="LXG" evidence="2">
    <location>
        <begin position="3"/>
        <end position="239"/>
    </location>
</feature>
<evidence type="ECO:0000256" key="1">
    <source>
        <dbReference type="ARBA" id="ARBA00034117"/>
    </source>
</evidence>
<proteinExistence type="inferred from homology"/>
<dbReference type="PROSITE" id="PS51756">
    <property type="entry name" value="LXG"/>
    <property type="match status" value="1"/>
</dbReference>
<name>A0A847J6J7_9LACT</name>
<organism evidence="3 4">
    <name type="scientific">Pseudolactococcus chungangensis</name>
    <dbReference type="NCBI Taxonomy" id="451457"/>
    <lineage>
        <taxon>Bacteria</taxon>
        <taxon>Bacillati</taxon>
        <taxon>Bacillota</taxon>
        <taxon>Bacilli</taxon>
        <taxon>Lactobacillales</taxon>
        <taxon>Streptococcaceae</taxon>
        <taxon>Pseudolactococcus</taxon>
    </lineage>
</organism>
<evidence type="ECO:0000259" key="2">
    <source>
        <dbReference type="PROSITE" id="PS51756"/>
    </source>
</evidence>
<comment type="caution">
    <text evidence="3">The sequence shown here is derived from an EMBL/GenBank/DDBJ whole genome shotgun (WGS) entry which is preliminary data.</text>
</comment>
<dbReference type="CDD" id="cd20686">
    <property type="entry name" value="CdiA-CT_Ec-like"/>
    <property type="match status" value="1"/>
</dbReference>
<reference evidence="3 4" key="1">
    <citation type="journal article" date="2020" name="Biotechnol. Biofuels">
        <title>New insights from the biogas microbiome by comprehensive genome-resolved metagenomics of nearly 1600 species originating from multiple anaerobic digesters.</title>
        <authorList>
            <person name="Campanaro S."/>
            <person name="Treu L."/>
            <person name="Rodriguez-R L.M."/>
            <person name="Kovalovszki A."/>
            <person name="Ziels R.M."/>
            <person name="Maus I."/>
            <person name="Zhu X."/>
            <person name="Kougias P.G."/>
            <person name="Basile A."/>
            <person name="Luo G."/>
            <person name="Schluter A."/>
            <person name="Konstantinidis K.T."/>
            <person name="Angelidaki I."/>
        </authorList>
    </citation>
    <scope>NUCLEOTIDE SEQUENCE [LARGE SCALE GENOMIC DNA]</scope>
    <source>
        <strain evidence="3">AS27yjCOA_61</strain>
    </source>
</reference>
<dbReference type="AlphaFoldDB" id="A0A847J6J7"/>